<proteinExistence type="predicted"/>
<dbReference type="AlphaFoldDB" id="A0A2L1KHF4"/>
<evidence type="ECO:0008006" key="5">
    <source>
        <dbReference type="Google" id="ProtNLM"/>
    </source>
</evidence>
<sequence>MGTVFPDDLAAIRAKGSLSRAEHLRYLKTQHKALKAEIKRRSGFIE</sequence>
<evidence type="ECO:0000313" key="4">
    <source>
        <dbReference type="Proteomes" id="UP001297540"/>
    </source>
</evidence>
<dbReference type="Proteomes" id="UP001297540">
    <property type="component" value="Plasmid unnamed1"/>
</dbReference>
<accession>A0A2L1KHF4</accession>
<reference evidence="1" key="1">
    <citation type="submission" date="2017-06" db="EMBL/GenBank/DDBJ databases">
        <title>Complete sequence of pA681-IMP from clinical Pseudomonas aeruginosa.</title>
        <authorList>
            <person name="Yuan M."/>
            <person name="Feng J.2nd."/>
            <person name="Zhan Z.3rd."/>
            <person name="Jiang X.4th."/>
            <person name="Zhang D.5th."/>
            <person name="Chen X.6th."/>
            <person name="Zhao X."/>
            <person name="Che J."/>
            <person name="Lu J."/>
            <person name="Xu J."/>
            <person name="Li J."/>
            <person name="Zhou D."/>
        </authorList>
    </citation>
    <scope>NUCLEOTIDE SEQUENCE</scope>
    <source>
        <plasmid evidence="1">pA681-IMP</plasmid>
    </source>
</reference>
<reference evidence="3" key="3">
    <citation type="submission" date="2023-06" db="EMBL/GenBank/DDBJ databases">
        <authorList>
            <consortium name="Clinical and Environmental Microbiology Branch: Whole genome sequencing antimicrobial resistance pathogens in the healthcare setting"/>
        </authorList>
    </citation>
    <scope>NUCLEOTIDE SEQUENCE</scope>
    <source>
        <strain evidence="3">2021CK-01020</strain>
        <plasmid evidence="3">unnamed1</plasmid>
    </source>
</reference>
<organism evidence="1">
    <name type="scientific">Pseudomonas aeruginosa</name>
    <dbReference type="NCBI Taxonomy" id="287"/>
    <lineage>
        <taxon>Bacteria</taxon>
        <taxon>Pseudomonadati</taxon>
        <taxon>Pseudomonadota</taxon>
        <taxon>Gammaproteobacteria</taxon>
        <taxon>Pseudomonadales</taxon>
        <taxon>Pseudomonadaceae</taxon>
        <taxon>Pseudomonas</taxon>
    </lineage>
</organism>
<protein>
    <recommendedName>
        <fullName evidence="5">DUF465 domain-containing protein</fullName>
    </recommendedName>
</protein>
<evidence type="ECO:0000313" key="2">
    <source>
        <dbReference type="EMBL" id="AVE22223.1"/>
    </source>
</evidence>
<keyword evidence="1" id="KW-0614">Plasmid</keyword>
<dbReference type="EMBL" id="MF344571">
    <property type="protein sequence ID" value="AVE22223.1"/>
    <property type="molecule type" value="Genomic_DNA"/>
</dbReference>
<reference evidence="2" key="2">
    <citation type="submission" date="2017-06" db="EMBL/GenBank/DDBJ databases">
        <title>Complete sequence of pR31014-IMP from clinical Pseudomonas aeruginosa.</title>
        <authorList>
            <person name="Yuan M."/>
            <person name="Feng J.2nd."/>
            <person name="Zhan Z.3rd."/>
            <person name="Jiang X.4th."/>
            <person name="Zhang D.5th."/>
            <person name="Chen X.6th."/>
            <person name="Zhao X."/>
            <person name="Che J."/>
            <person name="Lu J."/>
            <person name="Xu J."/>
            <person name="Li J."/>
            <person name="Zhou D."/>
        </authorList>
    </citation>
    <scope>NUCLEOTIDE SEQUENCE</scope>
    <source>
        <plasmid evidence="2">pR31014-IMP</plasmid>
    </source>
</reference>
<gene>
    <name evidence="3" type="ORF">L4V69_02320</name>
</gene>
<dbReference type="EMBL" id="CP136985">
    <property type="protein sequence ID" value="WOS74430.1"/>
    <property type="molecule type" value="Genomic_DNA"/>
</dbReference>
<evidence type="ECO:0000313" key="3">
    <source>
        <dbReference type="EMBL" id="WOS74430.1"/>
    </source>
</evidence>
<dbReference type="RefSeq" id="WP_171902180.1">
    <property type="nucleotide sequence ID" value="NZ_CAKNDP010000008.1"/>
</dbReference>
<evidence type="ECO:0000313" key="1">
    <source>
        <dbReference type="EMBL" id="AVE21741.1"/>
    </source>
</evidence>
<geneLocation type="plasmid" evidence="3 4">
    <name>unnamed1</name>
</geneLocation>
<name>A0A2L1KHF4_PSEAI</name>
<geneLocation type="plasmid" evidence="2">
    <name>pR31014-IMP</name>
</geneLocation>
<geneLocation type="plasmid" evidence="1">
    <name>pA681-IMP</name>
</geneLocation>
<dbReference type="EMBL" id="MF344570">
    <property type="protein sequence ID" value="AVE21741.1"/>
    <property type="molecule type" value="Genomic_DNA"/>
</dbReference>
<reference evidence="3" key="4">
    <citation type="submission" date="2023-10" db="EMBL/GenBank/DDBJ databases">
        <title>Pathogen: clinical or host-associated sample.</title>
        <authorList>
            <person name="Hergert J."/>
            <person name="Casey R."/>
            <person name="Wagner J."/>
            <person name="Young E.L."/>
            <person name="Oakeson K.F."/>
        </authorList>
    </citation>
    <scope>NUCLEOTIDE SEQUENCE</scope>
    <source>
        <strain evidence="3">2021CK-01020</strain>
        <plasmid evidence="3">unnamed1</plasmid>
    </source>
</reference>